<evidence type="ECO:0000313" key="2">
    <source>
        <dbReference type="EMBL" id="KAG4424203.1"/>
    </source>
</evidence>
<dbReference type="Proteomes" id="UP000664132">
    <property type="component" value="Unassembled WGS sequence"/>
</dbReference>
<keyword evidence="1" id="KW-0812">Transmembrane</keyword>
<keyword evidence="3" id="KW-1185">Reference proteome</keyword>
<protein>
    <submittedName>
        <fullName evidence="2">Uncharacterized protein</fullName>
    </submittedName>
</protein>
<sequence length="168" mass="16653">MAQTTTSKLMVSLGPPSPSVSLTSTATCATSTISGVTACIGTPLCLTSPQTVVGTAITFDPSGLPFLVCTNNASGTSESTTSGPTKPGGIASVSLHHTPLASTFEVSGISTTAIAPATSSATSTSAPAATQSTNTAGHARLPSGKLILVFLAWLGIFATIYDGYLQVS</sequence>
<dbReference type="OrthoDB" id="3557614at2759"/>
<name>A0A8H7WGB3_9HELO</name>
<feature type="transmembrane region" description="Helical" evidence="1">
    <location>
        <begin position="146"/>
        <end position="164"/>
    </location>
</feature>
<dbReference type="EMBL" id="JAFJYH010000023">
    <property type="protein sequence ID" value="KAG4424203.1"/>
    <property type="molecule type" value="Genomic_DNA"/>
</dbReference>
<accession>A0A8H7WGB3</accession>
<dbReference type="AlphaFoldDB" id="A0A8H7WGB3"/>
<evidence type="ECO:0000313" key="3">
    <source>
        <dbReference type="Proteomes" id="UP000664132"/>
    </source>
</evidence>
<comment type="caution">
    <text evidence="2">The sequence shown here is derived from an EMBL/GenBank/DDBJ whole genome shotgun (WGS) entry which is preliminary data.</text>
</comment>
<organism evidence="2 3">
    <name type="scientific">Cadophora malorum</name>
    <dbReference type="NCBI Taxonomy" id="108018"/>
    <lineage>
        <taxon>Eukaryota</taxon>
        <taxon>Fungi</taxon>
        <taxon>Dikarya</taxon>
        <taxon>Ascomycota</taxon>
        <taxon>Pezizomycotina</taxon>
        <taxon>Leotiomycetes</taxon>
        <taxon>Helotiales</taxon>
        <taxon>Ploettnerulaceae</taxon>
        <taxon>Cadophora</taxon>
    </lineage>
</organism>
<gene>
    <name evidence="2" type="ORF">IFR04_002607</name>
</gene>
<proteinExistence type="predicted"/>
<keyword evidence="1" id="KW-1133">Transmembrane helix</keyword>
<keyword evidence="1" id="KW-0472">Membrane</keyword>
<reference evidence="2" key="1">
    <citation type="submission" date="2021-02" db="EMBL/GenBank/DDBJ databases">
        <title>Genome sequence Cadophora malorum strain M34.</title>
        <authorList>
            <person name="Stefanovic E."/>
            <person name="Vu D."/>
            <person name="Scully C."/>
            <person name="Dijksterhuis J."/>
            <person name="Roader J."/>
            <person name="Houbraken J."/>
        </authorList>
    </citation>
    <scope>NUCLEOTIDE SEQUENCE</scope>
    <source>
        <strain evidence="2">M34</strain>
    </source>
</reference>
<evidence type="ECO:0000256" key="1">
    <source>
        <dbReference type="SAM" id="Phobius"/>
    </source>
</evidence>